<dbReference type="Proteomes" id="UP001208651">
    <property type="component" value="Unassembled WGS sequence"/>
</dbReference>
<dbReference type="InterPro" id="IPR008018">
    <property type="entry name" value="Phage_tail_attach_FII"/>
</dbReference>
<dbReference type="AlphaFoldDB" id="A0AAW5RE89"/>
<organism evidence="1 2">
    <name type="scientific">Aeromonas media</name>
    <dbReference type="NCBI Taxonomy" id="651"/>
    <lineage>
        <taxon>Bacteria</taxon>
        <taxon>Pseudomonadati</taxon>
        <taxon>Pseudomonadota</taxon>
        <taxon>Gammaproteobacteria</taxon>
        <taxon>Aeromonadales</taxon>
        <taxon>Aeromonadaceae</taxon>
        <taxon>Aeromonas</taxon>
    </lineage>
</organism>
<name>A0AAW5RE89_AERME</name>
<dbReference type="GO" id="GO:0019068">
    <property type="term" value="P:virion assembly"/>
    <property type="evidence" value="ECO:0007669"/>
    <property type="project" value="InterPro"/>
</dbReference>
<proteinExistence type="predicted"/>
<protein>
    <submittedName>
        <fullName evidence="1">Head-tail adaptor protein</fullName>
    </submittedName>
</protein>
<dbReference type="Pfam" id="PF05354">
    <property type="entry name" value="Phage_attach"/>
    <property type="match status" value="1"/>
</dbReference>
<gene>
    <name evidence="1" type="ORF">LZT28_02015</name>
</gene>
<evidence type="ECO:0000313" key="1">
    <source>
        <dbReference type="EMBL" id="MCV3287034.1"/>
    </source>
</evidence>
<evidence type="ECO:0000313" key="2">
    <source>
        <dbReference type="Proteomes" id="UP001208651"/>
    </source>
</evidence>
<dbReference type="EMBL" id="JAJVCY010000002">
    <property type="protein sequence ID" value="MCV3287034.1"/>
    <property type="molecule type" value="Genomic_DNA"/>
</dbReference>
<sequence length="179" mass="19414">MLKSGELDTRLMRFGAATGTPPEWPQLGKLWAKIIDPKAAGREAQASIYATGSTLITVRTRGDILPGQLLKGNACWYLIEDTASEPGALQISARKLSGEPATYTPKQGEPYPVTAFLAAENVMVGARSEPRHQIDLILPELVPPFARQGDQITLRGRQYRIDGLIEGSDNGTTLRVMVA</sequence>
<comment type="caution">
    <text evidence="1">The sequence shown here is derived from an EMBL/GenBank/DDBJ whole genome shotgun (WGS) entry which is preliminary data.</text>
</comment>
<reference evidence="1" key="1">
    <citation type="submission" date="2022-01" db="EMBL/GenBank/DDBJ databases">
        <title>Comparison of Fish pathogen Aeromonas spp.</title>
        <authorList>
            <person name="Dubey S."/>
            <person name="Sorum H."/>
            <person name="Munangandu H.M."/>
        </authorList>
    </citation>
    <scope>NUCLEOTIDE SEQUENCE</scope>
    <source>
        <strain evidence="1">SD/21-15</strain>
    </source>
</reference>
<accession>A0AAW5RE89</accession>
<dbReference type="RefSeq" id="WP_042649250.1">
    <property type="nucleotide sequence ID" value="NZ_CAWMGL010000106.1"/>
</dbReference>